<reference evidence="1" key="1">
    <citation type="submission" date="2021-03" db="EMBL/GenBank/DDBJ databases">
        <title>Genomic analysis provides insights into the functional capacity of soil bacteria communities inhabiting an altitudinal gradient in the Atacama Desert.</title>
        <authorList>
            <person name="Gonzalez M."/>
            <person name="Maldonado J."/>
            <person name="Maza F."/>
            <person name="Hodar C."/>
            <person name="Cortes M."/>
            <person name="Palma R."/>
            <person name="Andreani C."/>
            <person name="Gaete A."/>
            <person name="Vasquez-Dean J."/>
            <person name="Acuna V."/>
            <person name="Aguado M."/>
            <person name="Mandakovic D."/>
            <person name="Latorre M."/>
            <person name="Orellana A."/>
            <person name="Gutierrez R."/>
            <person name="Montecino M."/>
            <person name="Allende M."/>
            <person name="Maass A."/>
            <person name="Cambiazo V."/>
        </authorList>
    </citation>
    <scope>NUCLEOTIDE SEQUENCE</scope>
    <source>
        <strain evidence="1">ISL-25</strain>
    </source>
</reference>
<accession>A0A944DMK3</accession>
<protein>
    <submittedName>
        <fullName evidence="1">Nematocidal protein</fullName>
    </submittedName>
</protein>
<dbReference type="Pfam" id="PF12306">
    <property type="entry name" value="PixA"/>
    <property type="match status" value="1"/>
</dbReference>
<name>A0A944DMK3_PSEFL</name>
<gene>
    <name evidence="1" type="ORF">J7E47_17320</name>
</gene>
<dbReference type="AlphaFoldDB" id="A0A944DMK3"/>
<dbReference type="Gene3D" id="2.60.40.3910">
    <property type="entry name" value="Inclusion body protein"/>
    <property type="match status" value="1"/>
</dbReference>
<dbReference type="EMBL" id="JAGGOB010000036">
    <property type="protein sequence ID" value="MBT2330483.1"/>
    <property type="molecule type" value="Genomic_DNA"/>
</dbReference>
<comment type="caution">
    <text evidence="1">The sequence shown here is derived from an EMBL/GenBank/DDBJ whole genome shotgun (WGS) entry which is preliminary data.</text>
</comment>
<sequence>MSGSTQTIDVLVAVDADYLIANPNALVANAVSMLVNRGAIDSQASGITADGGYELWIDVNPGDNIRWRATTLSRNFDRVALITGVKQTSLPTQGGAISTPTPYNITNIPVPYLDNGAPHGIAKTDVTYTFWQAVAESGGKLSYQITFILLDRNLNQVGEPHTWDPYITVNDR</sequence>
<organism evidence="1 2">
    <name type="scientific">Pseudomonas fluorescens</name>
    <dbReference type="NCBI Taxonomy" id="294"/>
    <lineage>
        <taxon>Bacteria</taxon>
        <taxon>Pseudomonadati</taxon>
        <taxon>Pseudomonadota</taxon>
        <taxon>Gammaproteobacteria</taxon>
        <taxon>Pseudomonadales</taxon>
        <taxon>Pseudomonadaceae</taxon>
        <taxon>Pseudomonas</taxon>
    </lineage>
</organism>
<dbReference type="Proteomes" id="UP000692896">
    <property type="component" value="Unassembled WGS sequence"/>
</dbReference>
<dbReference type="InterPro" id="IPR021087">
    <property type="entry name" value="Uncharacterised_PixA/AidA"/>
</dbReference>
<dbReference type="InterPro" id="IPR038712">
    <property type="entry name" value="PixA-like_sf"/>
</dbReference>
<proteinExistence type="predicted"/>
<evidence type="ECO:0000313" key="2">
    <source>
        <dbReference type="Proteomes" id="UP000692896"/>
    </source>
</evidence>
<dbReference type="RefSeq" id="WP_214913444.1">
    <property type="nucleotide sequence ID" value="NZ_JAGGNX010000003.1"/>
</dbReference>
<evidence type="ECO:0000313" key="1">
    <source>
        <dbReference type="EMBL" id="MBT2330483.1"/>
    </source>
</evidence>